<dbReference type="Proteomes" id="UP001597024">
    <property type="component" value="Unassembled WGS sequence"/>
</dbReference>
<feature type="compositionally biased region" description="Low complexity" evidence="1">
    <location>
        <begin position="123"/>
        <end position="133"/>
    </location>
</feature>
<dbReference type="EMBL" id="JBHTHX010000119">
    <property type="protein sequence ID" value="MFD0884136.1"/>
    <property type="molecule type" value="Genomic_DNA"/>
</dbReference>
<evidence type="ECO:0000313" key="2">
    <source>
        <dbReference type="EMBL" id="MFD0884136.1"/>
    </source>
</evidence>
<reference evidence="3" key="1">
    <citation type="journal article" date="2019" name="Int. J. Syst. Evol. Microbiol.">
        <title>The Global Catalogue of Microorganisms (GCM) 10K type strain sequencing project: providing services to taxonomists for standard genome sequencing and annotation.</title>
        <authorList>
            <consortium name="The Broad Institute Genomics Platform"/>
            <consortium name="The Broad Institute Genome Sequencing Center for Infectious Disease"/>
            <person name="Wu L."/>
            <person name="Ma J."/>
        </authorList>
    </citation>
    <scope>NUCLEOTIDE SEQUENCE [LARGE SCALE GENOMIC DNA]</scope>
    <source>
        <strain evidence="3">CCUG 62974</strain>
    </source>
</reference>
<comment type="caution">
    <text evidence="2">The sequence shown here is derived from an EMBL/GenBank/DDBJ whole genome shotgun (WGS) entry which is preliminary data.</text>
</comment>
<accession>A0ABW3DN21</accession>
<protein>
    <submittedName>
        <fullName evidence="2">Uncharacterized protein</fullName>
    </submittedName>
</protein>
<organism evidence="2 3">
    <name type="scientific">Streptosporangium algeriense</name>
    <dbReference type="NCBI Taxonomy" id="1682748"/>
    <lineage>
        <taxon>Bacteria</taxon>
        <taxon>Bacillati</taxon>
        <taxon>Actinomycetota</taxon>
        <taxon>Actinomycetes</taxon>
        <taxon>Streptosporangiales</taxon>
        <taxon>Streptosporangiaceae</taxon>
        <taxon>Streptosporangium</taxon>
    </lineage>
</organism>
<proteinExistence type="predicted"/>
<name>A0ABW3DN21_9ACTN</name>
<sequence>MYVHATPRDFASTPVHGACPVDAPRVPVTLHLELTQEEAASVLATFAVGLEENDPRINPAQMPSIIGQILTDVMLQTVRNAALETLDTEVAYPEDGAFYAWCRRMAAPAVPPQRTQNNPTPAPALLAGTAVTR</sequence>
<evidence type="ECO:0000313" key="3">
    <source>
        <dbReference type="Proteomes" id="UP001597024"/>
    </source>
</evidence>
<evidence type="ECO:0000256" key="1">
    <source>
        <dbReference type="SAM" id="MobiDB-lite"/>
    </source>
</evidence>
<keyword evidence="3" id="KW-1185">Reference proteome</keyword>
<gene>
    <name evidence="2" type="ORF">ACFQ08_06175</name>
</gene>
<feature type="region of interest" description="Disordered" evidence="1">
    <location>
        <begin position="110"/>
        <end position="133"/>
    </location>
</feature>